<gene>
    <name evidence="1" type="primary">ELO2_19</name>
    <name evidence="1" type="ORF">DSO57_1033733</name>
</gene>
<keyword evidence="2" id="KW-1185">Reference proteome</keyword>
<dbReference type="Proteomes" id="UP001165960">
    <property type="component" value="Unassembled WGS sequence"/>
</dbReference>
<sequence>MELADTLFMIARKKTFGFLHLYHHSLTALLCYVQLHGTPPASYVPIVLNLGVHILMYWYYFLATFGGKIWWKKLVTISQIGQFVLDLIVVYFCTYTFYAFNHFPYLPNMGSCAGSVASAHFGIFLLTSYLMLFVDFFIKTYRKRPVTKVSTKKNGVPPLTN</sequence>
<name>A0ACC2U920_9FUNG</name>
<proteinExistence type="predicted"/>
<evidence type="ECO:0000313" key="2">
    <source>
        <dbReference type="Proteomes" id="UP001165960"/>
    </source>
</evidence>
<organism evidence="1 2">
    <name type="scientific">Entomophthora muscae</name>
    <dbReference type="NCBI Taxonomy" id="34485"/>
    <lineage>
        <taxon>Eukaryota</taxon>
        <taxon>Fungi</taxon>
        <taxon>Fungi incertae sedis</taxon>
        <taxon>Zoopagomycota</taxon>
        <taxon>Entomophthoromycotina</taxon>
        <taxon>Entomophthoromycetes</taxon>
        <taxon>Entomophthorales</taxon>
        <taxon>Entomophthoraceae</taxon>
        <taxon>Entomophthora</taxon>
    </lineage>
</organism>
<keyword evidence="1" id="KW-0012">Acyltransferase</keyword>
<dbReference type="EMBL" id="QTSX02000980">
    <property type="protein sequence ID" value="KAJ9083545.1"/>
    <property type="molecule type" value="Genomic_DNA"/>
</dbReference>
<protein>
    <submittedName>
        <fullName evidence="1">Fatty acyl-CoA elongase/Polyunsaturated fatty acid specific elongation enzyme</fullName>
        <ecNumber evidence="1">2.3.1.199</ecNumber>
    </submittedName>
</protein>
<keyword evidence="1" id="KW-0808">Transferase</keyword>
<accession>A0ACC2U920</accession>
<evidence type="ECO:0000313" key="1">
    <source>
        <dbReference type="EMBL" id="KAJ9083545.1"/>
    </source>
</evidence>
<comment type="caution">
    <text evidence="1">The sequence shown here is derived from an EMBL/GenBank/DDBJ whole genome shotgun (WGS) entry which is preliminary data.</text>
</comment>
<reference evidence="1" key="1">
    <citation type="submission" date="2022-04" db="EMBL/GenBank/DDBJ databases">
        <title>Genome of the entomopathogenic fungus Entomophthora muscae.</title>
        <authorList>
            <person name="Elya C."/>
            <person name="Lovett B.R."/>
            <person name="Lee E."/>
            <person name="Macias A.M."/>
            <person name="Hajek A.E."/>
            <person name="De Bivort B.L."/>
            <person name="Kasson M.T."/>
            <person name="De Fine Licht H.H."/>
            <person name="Stajich J.E."/>
        </authorList>
    </citation>
    <scope>NUCLEOTIDE SEQUENCE</scope>
    <source>
        <strain evidence="1">Berkeley</strain>
    </source>
</reference>
<dbReference type="EC" id="2.3.1.199" evidence="1"/>